<dbReference type="GO" id="GO:0031564">
    <property type="term" value="P:transcription antitermination"/>
    <property type="evidence" value="ECO:0007669"/>
    <property type="project" value="UniProtKB-UniRule"/>
</dbReference>
<keyword evidence="1 5" id="KW-0806">Transcription termination</keyword>
<evidence type="ECO:0000256" key="3">
    <source>
        <dbReference type="ARBA" id="ARBA00023015"/>
    </source>
</evidence>
<protein>
    <recommendedName>
        <fullName evidence="5 6">Transcription termination/antitermination protein NusG</fullName>
    </recommendedName>
</protein>
<evidence type="ECO:0000256" key="6">
    <source>
        <dbReference type="NCBIfam" id="TIGR00922"/>
    </source>
</evidence>
<dbReference type="GO" id="GO:0005829">
    <property type="term" value="C:cytosol"/>
    <property type="evidence" value="ECO:0007669"/>
    <property type="project" value="UniProtKB-ARBA"/>
</dbReference>
<gene>
    <name evidence="5" type="primary">nusG</name>
    <name evidence="10" type="ORF">X474_01460</name>
</gene>
<dbReference type="STRING" id="1429043.X474_01460"/>
<dbReference type="FunFam" id="2.30.30.30:FF:000002">
    <property type="entry name" value="Transcription termination/antitermination factor NusG"/>
    <property type="match status" value="1"/>
</dbReference>
<comment type="caution">
    <text evidence="10">The sequence shown here is derived from an EMBL/GenBank/DDBJ whole genome shotgun (WGS) entry which is preliminary data.</text>
</comment>
<evidence type="ECO:0000256" key="1">
    <source>
        <dbReference type="ARBA" id="ARBA00022472"/>
    </source>
</evidence>
<organism evidence="10 11">
    <name type="scientific">Dethiosulfatarculus sandiegensis</name>
    <dbReference type="NCBI Taxonomy" id="1429043"/>
    <lineage>
        <taxon>Bacteria</taxon>
        <taxon>Pseudomonadati</taxon>
        <taxon>Thermodesulfobacteriota</taxon>
        <taxon>Desulfarculia</taxon>
        <taxon>Desulfarculales</taxon>
        <taxon>Desulfarculaceae</taxon>
        <taxon>Dethiosulfatarculus</taxon>
    </lineage>
</organism>
<dbReference type="SUPFAM" id="SSF82679">
    <property type="entry name" value="N-utilization substance G protein NusG, N-terminal domain"/>
    <property type="match status" value="1"/>
</dbReference>
<proteinExistence type="inferred from homology"/>
<dbReference type="SUPFAM" id="SSF50104">
    <property type="entry name" value="Translation proteins SH3-like domain"/>
    <property type="match status" value="1"/>
</dbReference>
<name>A0A0D2JJY7_9BACT</name>
<dbReference type="SMART" id="SM00738">
    <property type="entry name" value="NGN"/>
    <property type="match status" value="1"/>
</dbReference>
<dbReference type="CDD" id="cd06091">
    <property type="entry name" value="KOW_NusG"/>
    <property type="match status" value="1"/>
</dbReference>
<dbReference type="Pfam" id="PF00467">
    <property type="entry name" value="KOW"/>
    <property type="match status" value="1"/>
</dbReference>
<keyword evidence="11" id="KW-1185">Reference proteome</keyword>
<dbReference type="InterPro" id="IPR001062">
    <property type="entry name" value="Transcrpt_antiterm_NusG"/>
</dbReference>
<dbReference type="FunCoup" id="A0A0D2JJY7">
    <property type="interactions" value="506"/>
</dbReference>
<dbReference type="InterPro" id="IPR015869">
    <property type="entry name" value="Transcrpt_antiterm_NusG_bac_CS"/>
</dbReference>
<dbReference type="PANTHER" id="PTHR30265:SF2">
    <property type="entry name" value="TRANSCRIPTION TERMINATION_ANTITERMINATION PROTEIN NUSG"/>
    <property type="match status" value="1"/>
</dbReference>
<comment type="function">
    <text evidence="5 7">Participates in transcription elongation, termination and antitermination.</text>
</comment>
<evidence type="ECO:0000256" key="7">
    <source>
        <dbReference type="RuleBase" id="RU000538"/>
    </source>
</evidence>
<accession>A0A0D2JJY7</accession>
<dbReference type="Gene3D" id="2.30.30.30">
    <property type="match status" value="1"/>
</dbReference>
<evidence type="ECO:0000256" key="2">
    <source>
        <dbReference type="ARBA" id="ARBA00022814"/>
    </source>
</evidence>
<dbReference type="Gene3D" id="3.30.70.940">
    <property type="entry name" value="NusG, N-terminal domain"/>
    <property type="match status" value="1"/>
</dbReference>
<dbReference type="SMART" id="SM00739">
    <property type="entry name" value="KOW"/>
    <property type="match status" value="1"/>
</dbReference>
<evidence type="ECO:0000313" key="10">
    <source>
        <dbReference type="EMBL" id="KIX15941.1"/>
    </source>
</evidence>
<dbReference type="OrthoDB" id="9809075at2"/>
<sequence length="177" mass="19983">MAKQWYIVHTYSGYEKKVQASLAERVASHGLSEYFGQILLPMEKVVEMVKGQRRETSRKFYPGYILVEMEMNDKTWHLVKSTAKVTGFVGGTETKPTPITQEEAQRILDQMAEGAKQAKPKYSFAEGDEVRVIDGPFSNFNGVVEEVFPDKGKLRVLISIFGRATPVELEFVQVSSI</sequence>
<dbReference type="FunFam" id="3.30.70.940:FF:000001">
    <property type="entry name" value="Transcription termination/antitermination protein NusG"/>
    <property type="match status" value="1"/>
</dbReference>
<dbReference type="InterPro" id="IPR036735">
    <property type="entry name" value="NGN_dom_sf"/>
</dbReference>
<reference evidence="10 11" key="1">
    <citation type="submission" date="2013-11" db="EMBL/GenBank/DDBJ databases">
        <title>Metagenomic analysis of a methanogenic consortium involved in long chain n-alkane degradation.</title>
        <authorList>
            <person name="Davidova I.A."/>
            <person name="Callaghan A.V."/>
            <person name="Wawrik B."/>
            <person name="Pruitt S."/>
            <person name="Marks C."/>
            <person name="Duncan K.E."/>
            <person name="Suflita J.M."/>
        </authorList>
    </citation>
    <scope>NUCLEOTIDE SEQUENCE [LARGE SCALE GENOMIC DNA]</scope>
    <source>
        <strain evidence="10 11">SPR</strain>
    </source>
</reference>
<dbReference type="InterPro" id="IPR043425">
    <property type="entry name" value="NusG-like"/>
</dbReference>
<dbReference type="PATRIC" id="fig|1429043.3.peg.305"/>
<dbReference type="InterPro" id="IPR047050">
    <property type="entry name" value="NGN"/>
</dbReference>
<dbReference type="EMBL" id="AZAC01000001">
    <property type="protein sequence ID" value="KIX15941.1"/>
    <property type="molecule type" value="Genomic_DNA"/>
</dbReference>
<dbReference type="PROSITE" id="PS01014">
    <property type="entry name" value="NUSG"/>
    <property type="match status" value="1"/>
</dbReference>
<dbReference type="PANTHER" id="PTHR30265">
    <property type="entry name" value="RHO-INTERACTING TRANSCRIPTION TERMINATION FACTOR NUSG"/>
    <property type="match status" value="1"/>
</dbReference>
<dbReference type="GO" id="GO:0032784">
    <property type="term" value="P:regulation of DNA-templated transcription elongation"/>
    <property type="evidence" value="ECO:0007669"/>
    <property type="project" value="InterPro"/>
</dbReference>
<dbReference type="GO" id="GO:0006354">
    <property type="term" value="P:DNA-templated transcription elongation"/>
    <property type="evidence" value="ECO:0007669"/>
    <property type="project" value="UniProtKB-UniRule"/>
</dbReference>
<comment type="similarity">
    <text evidence="5 7">Belongs to the NusG family.</text>
</comment>
<dbReference type="RefSeq" id="WP_044346221.1">
    <property type="nucleotide sequence ID" value="NZ_AZAC01000001.1"/>
</dbReference>
<keyword evidence="2 5" id="KW-0889">Transcription antitermination</keyword>
<dbReference type="InterPro" id="IPR014722">
    <property type="entry name" value="Rib_uL2_dom2"/>
</dbReference>
<dbReference type="CDD" id="cd09891">
    <property type="entry name" value="NGN_Bact_1"/>
    <property type="match status" value="1"/>
</dbReference>
<evidence type="ECO:0000259" key="9">
    <source>
        <dbReference type="SMART" id="SM00739"/>
    </source>
</evidence>
<feature type="domain" description="KOW" evidence="9">
    <location>
        <begin position="123"/>
        <end position="150"/>
    </location>
</feature>
<dbReference type="InterPro" id="IPR008991">
    <property type="entry name" value="Translation_prot_SH3-like_sf"/>
</dbReference>
<evidence type="ECO:0000259" key="8">
    <source>
        <dbReference type="SMART" id="SM00738"/>
    </source>
</evidence>
<dbReference type="HAMAP" id="MF_00948">
    <property type="entry name" value="NusG"/>
    <property type="match status" value="1"/>
</dbReference>
<dbReference type="Pfam" id="PF02357">
    <property type="entry name" value="NusG"/>
    <property type="match status" value="1"/>
</dbReference>
<dbReference type="PRINTS" id="PR00338">
    <property type="entry name" value="NUSGTNSCPFCT"/>
</dbReference>
<dbReference type="AlphaFoldDB" id="A0A0D2JJY7"/>
<evidence type="ECO:0000256" key="5">
    <source>
        <dbReference type="HAMAP-Rule" id="MF_00948"/>
    </source>
</evidence>
<evidence type="ECO:0000256" key="4">
    <source>
        <dbReference type="ARBA" id="ARBA00023163"/>
    </source>
</evidence>
<dbReference type="InterPro" id="IPR006645">
    <property type="entry name" value="NGN-like_dom"/>
</dbReference>
<evidence type="ECO:0000313" key="11">
    <source>
        <dbReference type="Proteomes" id="UP000032233"/>
    </source>
</evidence>
<keyword evidence="4 5" id="KW-0804">Transcription</keyword>
<dbReference type="Proteomes" id="UP000032233">
    <property type="component" value="Unassembled WGS sequence"/>
</dbReference>
<dbReference type="GO" id="GO:0006353">
    <property type="term" value="P:DNA-templated transcription termination"/>
    <property type="evidence" value="ECO:0007669"/>
    <property type="project" value="UniProtKB-UniRule"/>
</dbReference>
<dbReference type="NCBIfam" id="TIGR00922">
    <property type="entry name" value="nusG"/>
    <property type="match status" value="1"/>
</dbReference>
<dbReference type="InParanoid" id="A0A0D2JJY7"/>
<feature type="domain" description="NusG-like N-terminal" evidence="8">
    <location>
        <begin position="2"/>
        <end position="111"/>
    </location>
</feature>
<keyword evidence="3 5" id="KW-0805">Transcription regulation</keyword>
<dbReference type="InterPro" id="IPR005824">
    <property type="entry name" value="KOW"/>
</dbReference>